<accession>A0AAD9CQT9</accession>
<evidence type="ECO:0000313" key="2">
    <source>
        <dbReference type="Proteomes" id="UP001228049"/>
    </source>
</evidence>
<dbReference type="AlphaFoldDB" id="A0AAD9CQT9"/>
<dbReference type="GO" id="GO:0003746">
    <property type="term" value="F:translation elongation factor activity"/>
    <property type="evidence" value="ECO:0007669"/>
    <property type="project" value="UniProtKB-KW"/>
</dbReference>
<proteinExistence type="predicted"/>
<comment type="caution">
    <text evidence="1">The sequence shown here is derived from an EMBL/GenBank/DDBJ whole genome shotgun (WGS) entry which is preliminary data.</text>
</comment>
<protein>
    <submittedName>
        <fullName evidence="1">Elongation factor 2</fullName>
    </submittedName>
</protein>
<dbReference type="Proteomes" id="UP001228049">
    <property type="component" value="Unassembled WGS sequence"/>
</dbReference>
<gene>
    <name evidence="1" type="ORF">KUDE01_011174</name>
</gene>
<evidence type="ECO:0000313" key="1">
    <source>
        <dbReference type="EMBL" id="KAK1903989.1"/>
    </source>
</evidence>
<name>A0AAD9CQT9_DISEL</name>
<reference evidence="1" key="1">
    <citation type="submission" date="2023-04" db="EMBL/GenBank/DDBJ databases">
        <title>Chromosome-level genome of Chaenocephalus aceratus.</title>
        <authorList>
            <person name="Park H."/>
        </authorList>
    </citation>
    <scope>NUCLEOTIDE SEQUENCE</scope>
    <source>
        <strain evidence="1">DE</strain>
        <tissue evidence="1">Muscle</tissue>
    </source>
</reference>
<keyword evidence="1" id="KW-0251">Elongation factor</keyword>
<keyword evidence="1" id="KW-0648">Protein biosynthesis</keyword>
<sequence length="74" mass="8142">MLSPPPVDLSWAPIPSSMIHEHWSSLMTRAGLQPKPSVEVSSELTLSLLGAMSPRCGRCEAGWRKGDIRRSNEL</sequence>
<organism evidence="1 2">
    <name type="scientific">Dissostichus eleginoides</name>
    <name type="common">Patagonian toothfish</name>
    <name type="synonym">Dissostichus amissus</name>
    <dbReference type="NCBI Taxonomy" id="100907"/>
    <lineage>
        <taxon>Eukaryota</taxon>
        <taxon>Metazoa</taxon>
        <taxon>Chordata</taxon>
        <taxon>Craniata</taxon>
        <taxon>Vertebrata</taxon>
        <taxon>Euteleostomi</taxon>
        <taxon>Actinopterygii</taxon>
        <taxon>Neopterygii</taxon>
        <taxon>Teleostei</taxon>
        <taxon>Neoteleostei</taxon>
        <taxon>Acanthomorphata</taxon>
        <taxon>Eupercaria</taxon>
        <taxon>Perciformes</taxon>
        <taxon>Notothenioidei</taxon>
        <taxon>Nototheniidae</taxon>
        <taxon>Dissostichus</taxon>
    </lineage>
</organism>
<dbReference type="EMBL" id="JASDAP010000004">
    <property type="protein sequence ID" value="KAK1903989.1"/>
    <property type="molecule type" value="Genomic_DNA"/>
</dbReference>
<keyword evidence="2" id="KW-1185">Reference proteome</keyword>